<comment type="caution">
    <text evidence="2">The sequence shown here is derived from an EMBL/GenBank/DDBJ whole genome shotgun (WGS) entry which is preliminary data.</text>
</comment>
<dbReference type="OrthoDB" id="3505807at2759"/>
<gene>
    <name evidence="2" type="ORF">EYC80_000708</name>
</gene>
<dbReference type="AlphaFoldDB" id="A0A5N6KBK9"/>
<dbReference type="Proteomes" id="UP000326757">
    <property type="component" value="Unassembled WGS sequence"/>
</dbReference>
<dbReference type="EMBL" id="VIGI01000005">
    <property type="protein sequence ID" value="KAB8300548.1"/>
    <property type="molecule type" value="Genomic_DNA"/>
</dbReference>
<protein>
    <submittedName>
        <fullName evidence="2">Uncharacterized protein</fullName>
    </submittedName>
</protein>
<keyword evidence="1" id="KW-0472">Membrane</keyword>
<sequence>MTSTILGIDHILLGVQELLFAIPHLMRPVLLTFTLFFTVCIFMCAVASAFIAMKSSLSMVVKDSDDMCSEWMRKIVASDEFIGMGVLGYVVVVAFGVGRGLDLVLGRKITEGNELFCAEKVKLQVNLKSETFILQKILPKYVRTPIDKVNERLSLESLQKNTLASFCAGPILSSQPD</sequence>
<evidence type="ECO:0000313" key="2">
    <source>
        <dbReference type="EMBL" id="KAB8300548.1"/>
    </source>
</evidence>
<keyword evidence="1" id="KW-0812">Transmembrane</keyword>
<accession>A0A5N6KBK9</accession>
<reference evidence="2 3" key="1">
    <citation type="submission" date="2019-06" db="EMBL/GenBank/DDBJ databases">
        <title>Genome Sequence of the Brown Rot Fungal Pathogen Monilinia laxa.</title>
        <authorList>
            <person name="De Miccolis Angelini R.M."/>
            <person name="Landi L."/>
            <person name="Abate D."/>
            <person name="Pollastro S."/>
            <person name="Romanazzi G."/>
            <person name="Faretra F."/>
        </authorList>
    </citation>
    <scope>NUCLEOTIDE SEQUENCE [LARGE SCALE GENOMIC DNA]</scope>
    <source>
        <strain evidence="2 3">Mlax316</strain>
    </source>
</reference>
<feature type="transmembrane region" description="Helical" evidence="1">
    <location>
        <begin position="29"/>
        <end position="53"/>
    </location>
</feature>
<name>A0A5N6KBK9_MONLA</name>
<keyword evidence="3" id="KW-1185">Reference proteome</keyword>
<keyword evidence="1" id="KW-1133">Transmembrane helix</keyword>
<evidence type="ECO:0000256" key="1">
    <source>
        <dbReference type="SAM" id="Phobius"/>
    </source>
</evidence>
<feature type="transmembrane region" description="Helical" evidence="1">
    <location>
        <begin position="81"/>
        <end position="101"/>
    </location>
</feature>
<proteinExistence type="predicted"/>
<organism evidence="2 3">
    <name type="scientific">Monilinia laxa</name>
    <name type="common">Brown rot fungus</name>
    <name type="synonym">Sclerotinia laxa</name>
    <dbReference type="NCBI Taxonomy" id="61186"/>
    <lineage>
        <taxon>Eukaryota</taxon>
        <taxon>Fungi</taxon>
        <taxon>Dikarya</taxon>
        <taxon>Ascomycota</taxon>
        <taxon>Pezizomycotina</taxon>
        <taxon>Leotiomycetes</taxon>
        <taxon>Helotiales</taxon>
        <taxon>Sclerotiniaceae</taxon>
        <taxon>Monilinia</taxon>
    </lineage>
</organism>
<evidence type="ECO:0000313" key="3">
    <source>
        <dbReference type="Proteomes" id="UP000326757"/>
    </source>
</evidence>